<dbReference type="RefSeq" id="WP_139186043.1">
    <property type="nucleotide sequence ID" value="NZ_FNDU01000056.1"/>
</dbReference>
<dbReference type="Gene3D" id="3.90.1720.10">
    <property type="entry name" value="endopeptidase domain like (from Nostoc punctiforme)"/>
    <property type="match status" value="4"/>
</dbReference>
<evidence type="ECO:0000256" key="4">
    <source>
        <dbReference type="ARBA" id="ARBA00022807"/>
    </source>
</evidence>
<keyword evidence="2" id="KW-0645">Protease</keyword>
<feature type="domain" description="NlpC/P60" evidence="5">
    <location>
        <begin position="1"/>
        <end position="54"/>
    </location>
</feature>
<feature type="domain" description="NlpC/P60" evidence="5">
    <location>
        <begin position="61"/>
        <end position="182"/>
    </location>
</feature>
<reference evidence="6 7" key="1">
    <citation type="submission" date="2016-10" db="EMBL/GenBank/DDBJ databases">
        <authorList>
            <person name="de Groot N.N."/>
        </authorList>
    </citation>
    <scope>NUCLEOTIDE SEQUENCE [LARGE SCALE GENOMIC DNA]</scope>
    <source>
        <strain evidence="7">P4B,CCM 7963,CECT 7998,DSM 25260,IBRC-M 10614,KCTC 13821</strain>
    </source>
</reference>
<dbReference type="PANTHER" id="PTHR47053">
    <property type="entry name" value="MUREIN DD-ENDOPEPTIDASE MEPH-RELATED"/>
    <property type="match status" value="1"/>
</dbReference>
<dbReference type="STRING" id="930129.SAMN05216352_1561"/>
<evidence type="ECO:0000256" key="1">
    <source>
        <dbReference type="ARBA" id="ARBA00007074"/>
    </source>
</evidence>
<comment type="similarity">
    <text evidence="1">Belongs to the peptidase C40 family.</text>
</comment>
<keyword evidence="4" id="KW-0788">Thiol protease</keyword>
<dbReference type="PROSITE" id="PS51935">
    <property type="entry name" value="NLPC_P60"/>
    <property type="match status" value="4"/>
</dbReference>
<dbReference type="EMBL" id="FNDU01000056">
    <property type="protein sequence ID" value="SDJ27367.1"/>
    <property type="molecule type" value="Genomic_DNA"/>
</dbReference>
<evidence type="ECO:0000256" key="3">
    <source>
        <dbReference type="ARBA" id="ARBA00022801"/>
    </source>
</evidence>
<dbReference type="InterPro" id="IPR051202">
    <property type="entry name" value="Peptidase_C40"/>
</dbReference>
<evidence type="ECO:0000313" key="6">
    <source>
        <dbReference type="EMBL" id="SDJ27367.1"/>
    </source>
</evidence>
<dbReference type="AlphaFoldDB" id="A0A1G8SDT9"/>
<evidence type="ECO:0000256" key="2">
    <source>
        <dbReference type="ARBA" id="ARBA00022670"/>
    </source>
</evidence>
<keyword evidence="3" id="KW-0378">Hydrolase</keyword>
<dbReference type="InterPro" id="IPR038765">
    <property type="entry name" value="Papain-like_cys_pep_sf"/>
</dbReference>
<protein>
    <submittedName>
        <fullName evidence="6">NlpC/P60 family protein</fullName>
    </submittedName>
</protein>
<dbReference type="SUPFAM" id="SSF54001">
    <property type="entry name" value="Cysteine proteinases"/>
    <property type="match status" value="4"/>
</dbReference>
<sequence length="431" mass="48312">QPGDVVFFQGTYLMSGIYIDNGRFIIVTSEGISERNMETSDYWSNAYVGAKRYTEESLQPEPPDNDIVKEAKALIGSPYNEKGEDPEDGFSTGTFVHYVYQEATGSWLSKQPGGLYDAGEKISQDELQPGDVVFFEGSQGLIAGIYTGDRQFIIASSSGVKERHLDYHTYYDERYAGAVRYTDELLKKSNPATYQDHENPLIQEAVKYMGTPYVMTGSTLEGFDCSFFIQTVFQNALGVYLPRISYKQWEVGETILEAGTDINSMELDNHIKPGDVLYFSGTWQEGISHTAIYLGDDHVIHATGEEGETTISYMNGYWKEHFTGVKRFNDLTIPYDNEAILEASQLLGTEYELGGASPEEGFDTGGFVQYVYKKGLNIDLPRYGKEQWQEGTEISREEIERGDLMFFEGSSLIPAVYIGNNQIIVATQSYG</sequence>
<feature type="domain" description="NlpC/P60" evidence="5">
    <location>
        <begin position="333"/>
        <end position="431"/>
    </location>
</feature>
<dbReference type="Pfam" id="PF00877">
    <property type="entry name" value="NLPC_P60"/>
    <property type="match status" value="4"/>
</dbReference>
<dbReference type="PANTHER" id="PTHR47053:SF1">
    <property type="entry name" value="MUREIN DD-ENDOPEPTIDASE MEPH-RELATED"/>
    <property type="match status" value="1"/>
</dbReference>
<proteinExistence type="inferred from homology"/>
<feature type="domain" description="NlpC/P60" evidence="5">
    <location>
        <begin position="195"/>
        <end position="329"/>
    </location>
</feature>
<evidence type="ECO:0000259" key="5">
    <source>
        <dbReference type="PROSITE" id="PS51935"/>
    </source>
</evidence>
<dbReference type="GO" id="GO:0006508">
    <property type="term" value="P:proteolysis"/>
    <property type="evidence" value="ECO:0007669"/>
    <property type="project" value="UniProtKB-KW"/>
</dbReference>
<gene>
    <name evidence="6" type="ORF">SAMN05216352_1561</name>
</gene>
<evidence type="ECO:0000313" key="7">
    <source>
        <dbReference type="Proteomes" id="UP000199017"/>
    </source>
</evidence>
<feature type="non-terminal residue" evidence="6">
    <location>
        <position position="1"/>
    </location>
</feature>
<dbReference type="GO" id="GO:0008234">
    <property type="term" value="F:cysteine-type peptidase activity"/>
    <property type="evidence" value="ECO:0007669"/>
    <property type="project" value="UniProtKB-KW"/>
</dbReference>
<accession>A0A1G8SDT9</accession>
<dbReference type="Proteomes" id="UP000199017">
    <property type="component" value="Unassembled WGS sequence"/>
</dbReference>
<feature type="non-terminal residue" evidence="6">
    <location>
        <position position="431"/>
    </location>
</feature>
<dbReference type="InterPro" id="IPR000064">
    <property type="entry name" value="NLP_P60_dom"/>
</dbReference>
<name>A0A1G8SDT9_9BACI</name>
<keyword evidence="7" id="KW-1185">Reference proteome</keyword>
<organism evidence="6 7">
    <name type="scientific">Alteribacillus bidgolensis</name>
    <dbReference type="NCBI Taxonomy" id="930129"/>
    <lineage>
        <taxon>Bacteria</taxon>
        <taxon>Bacillati</taxon>
        <taxon>Bacillota</taxon>
        <taxon>Bacilli</taxon>
        <taxon>Bacillales</taxon>
        <taxon>Bacillaceae</taxon>
        <taxon>Alteribacillus</taxon>
    </lineage>
</organism>